<accession>A0A0K2VLK9</accession>
<proteinExistence type="predicted"/>
<protein>
    <submittedName>
        <fullName evidence="1">Uncharacterized protein</fullName>
    </submittedName>
</protein>
<organism evidence="1">
    <name type="scientific">Lepeophtheirus salmonis</name>
    <name type="common">Salmon louse</name>
    <name type="synonym">Caligus salmonis</name>
    <dbReference type="NCBI Taxonomy" id="72036"/>
    <lineage>
        <taxon>Eukaryota</taxon>
        <taxon>Metazoa</taxon>
        <taxon>Ecdysozoa</taxon>
        <taxon>Arthropoda</taxon>
        <taxon>Crustacea</taxon>
        <taxon>Multicrustacea</taxon>
        <taxon>Hexanauplia</taxon>
        <taxon>Copepoda</taxon>
        <taxon>Siphonostomatoida</taxon>
        <taxon>Caligidae</taxon>
        <taxon>Lepeophtheirus</taxon>
    </lineage>
</organism>
<dbReference type="EMBL" id="HACA01033775">
    <property type="protein sequence ID" value="CDW51137.1"/>
    <property type="molecule type" value="Transcribed_RNA"/>
</dbReference>
<dbReference type="AlphaFoldDB" id="A0A0K2VLK9"/>
<sequence length="62" mass="7568">KKSTYRYQSAFLNDQLTNSTFHRLIFLYDLYHRRLVLKYSACKKIDLVYSRHLVLVPLLYLQ</sequence>
<name>A0A0K2VLK9_LEPSM</name>
<reference evidence="1" key="1">
    <citation type="submission" date="2014-05" db="EMBL/GenBank/DDBJ databases">
        <authorList>
            <person name="Chronopoulou M."/>
        </authorList>
    </citation>
    <scope>NUCLEOTIDE SEQUENCE</scope>
    <source>
        <tissue evidence="1">Whole organism</tissue>
    </source>
</reference>
<evidence type="ECO:0000313" key="1">
    <source>
        <dbReference type="EMBL" id="CDW51137.1"/>
    </source>
</evidence>
<feature type="non-terminal residue" evidence="1">
    <location>
        <position position="1"/>
    </location>
</feature>